<keyword evidence="1" id="KW-1133">Transmembrane helix</keyword>
<gene>
    <name evidence="2" type="ORF">GCM10007857_11550</name>
</gene>
<evidence type="ECO:0000256" key="1">
    <source>
        <dbReference type="SAM" id="Phobius"/>
    </source>
</evidence>
<keyword evidence="1" id="KW-0472">Membrane</keyword>
<feature type="transmembrane region" description="Helical" evidence="1">
    <location>
        <begin position="119"/>
        <end position="137"/>
    </location>
</feature>
<dbReference type="EMBL" id="BSOW01000003">
    <property type="protein sequence ID" value="GLR84445.1"/>
    <property type="molecule type" value="Genomic_DNA"/>
</dbReference>
<evidence type="ECO:0000313" key="2">
    <source>
        <dbReference type="EMBL" id="GLR84445.1"/>
    </source>
</evidence>
<feature type="transmembrane region" description="Helical" evidence="1">
    <location>
        <begin position="166"/>
        <end position="184"/>
    </location>
</feature>
<name>A0ABQ6AV03_9BRAD</name>
<keyword evidence="1" id="KW-0812">Transmembrane</keyword>
<organism evidence="2 3">
    <name type="scientific">Bradyrhizobium iriomotense</name>
    <dbReference type="NCBI Taxonomy" id="441950"/>
    <lineage>
        <taxon>Bacteria</taxon>
        <taxon>Pseudomonadati</taxon>
        <taxon>Pseudomonadota</taxon>
        <taxon>Alphaproteobacteria</taxon>
        <taxon>Hyphomicrobiales</taxon>
        <taxon>Nitrobacteraceae</taxon>
        <taxon>Bradyrhizobium</taxon>
    </lineage>
</organism>
<evidence type="ECO:0000313" key="3">
    <source>
        <dbReference type="Proteomes" id="UP001156905"/>
    </source>
</evidence>
<protein>
    <submittedName>
        <fullName evidence="2">Uncharacterized protein</fullName>
    </submittedName>
</protein>
<keyword evidence="3" id="KW-1185">Reference proteome</keyword>
<reference evidence="3" key="1">
    <citation type="journal article" date="2019" name="Int. J. Syst. Evol. Microbiol.">
        <title>The Global Catalogue of Microorganisms (GCM) 10K type strain sequencing project: providing services to taxonomists for standard genome sequencing and annotation.</title>
        <authorList>
            <consortium name="The Broad Institute Genomics Platform"/>
            <consortium name="The Broad Institute Genome Sequencing Center for Infectious Disease"/>
            <person name="Wu L."/>
            <person name="Ma J."/>
        </authorList>
    </citation>
    <scope>NUCLEOTIDE SEQUENCE [LARGE SCALE GENOMIC DNA]</scope>
    <source>
        <strain evidence="3">NBRC 102520</strain>
    </source>
</reference>
<feature type="transmembrane region" description="Helical" evidence="1">
    <location>
        <begin position="57"/>
        <end position="76"/>
    </location>
</feature>
<accession>A0ABQ6AV03</accession>
<feature type="transmembrane region" description="Helical" evidence="1">
    <location>
        <begin position="33"/>
        <end position="51"/>
    </location>
</feature>
<comment type="caution">
    <text evidence="2">The sequence shown here is derived from an EMBL/GenBank/DDBJ whole genome shotgun (WGS) entry which is preliminary data.</text>
</comment>
<feature type="transmembrane region" description="Helical" evidence="1">
    <location>
        <begin position="88"/>
        <end position="107"/>
    </location>
</feature>
<proteinExistence type="predicted"/>
<sequence>MSNIEHEIDTHQAESGEAHSTYSGMAHFLWQQLPYVVALVLAIAGVAYTNVSHQPLVGYWEFLALAIGVVCVITKWPETDGKEARLRLIWTQALHWVAVLVTMNIILVSGVQQLLPTPATSLVLLTLLALGTFLAGVSLMSLQISFLGLAMGVAVPAISWLQQSVIFFLLGAVLLIGLGLTFWLRQDRRPRSAPANTKTHMEA</sequence>
<dbReference type="Proteomes" id="UP001156905">
    <property type="component" value="Unassembled WGS sequence"/>
</dbReference>